<name>A0A2P7MUZ7_9CYAN</name>
<evidence type="ECO:0000313" key="2">
    <source>
        <dbReference type="EMBL" id="PSJ04975.1"/>
    </source>
</evidence>
<proteinExistence type="predicted"/>
<dbReference type="OrthoDB" id="460587at2"/>
<dbReference type="EMBL" id="PXXO01000008">
    <property type="protein sequence ID" value="PSJ04975.1"/>
    <property type="molecule type" value="Genomic_DNA"/>
</dbReference>
<evidence type="ECO:0000313" key="3">
    <source>
        <dbReference type="Proteomes" id="UP000243002"/>
    </source>
</evidence>
<dbReference type="Pfam" id="PF02470">
    <property type="entry name" value="MlaD"/>
    <property type="match status" value="1"/>
</dbReference>
<accession>A0A2P7MUZ7</accession>
<gene>
    <name evidence="2" type="ORF">C7K55_08130</name>
</gene>
<dbReference type="InterPro" id="IPR003399">
    <property type="entry name" value="Mce/MlaD"/>
</dbReference>
<dbReference type="PANTHER" id="PTHR34675:SF1">
    <property type="entry name" value="PROTEIN TRIGALACTOSYLDIACYLGLYCEROL 2, CHLOROPLASTIC"/>
    <property type="match status" value="1"/>
</dbReference>
<dbReference type="RefSeq" id="WP_106632241.1">
    <property type="nucleotide sequence ID" value="NZ_PXXO01000008.1"/>
</dbReference>
<dbReference type="Proteomes" id="UP000243002">
    <property type="component" value="Unassembled WGS sequence"/>
</dbReference>
<organism evidence="2 3">
    <name type="scientific">Cyanobium usitatum str. Tous</name>
    <dbReference type="NCBI Taxonomy" id="2116684"/>
    <lineage>
        <taxon>Bacteria</taxon>
        <taxon>Bacillati</taxon>
        <taxon>Cyanobacteriota</taxon>
        <taxon>Cyanophyceae</taxon>
        <taxon>Synechococcales</taxon>
        <taxon>Prochlorococcaceae</taxon>
        <taxon>Cyanobium</taxon>
    </lineage>
</organism>
<feature type="domain" description="Mce/MlaD" evidence="1">
    <location>
        <begin position="37"/>
        <end position="112"/>
    </location>
</feature>
<keyword evidence="3" id="KW-1185">Reference proteome</keyword>
<protein>
    <submittedName>
        <fullName evidence="2">MCE family protein</fullName>
    </submittedName>
</protein>
<dbReference type="PANTHER" id="PTHR34675">
    <property type="entry name" value="PROTEIN TRIGALACTOSYLDIACYLGLYCEROL 2, CHLOROPLASTIC"/>
    <property type="match status" value="1"/>
</dbReference>
<comment type="caution">
    <text evidence="2">The sequence shown here is derived from an EMBL/GenBank/DDBJ whole genome shotgun (WGS) entry which is preliminary data.</text>
</comment>
<evidence type="ECO:0000259" key="1">
    <source>
        <dbReference type="Pfam" id="PF02470"/>
    </source>
</evidence>
<reference evidence="2 3" key="1">
    <citation type="journal article" date="2018" name="Environ. Microbiol.">
        <title>Ecological and genomic features of two widespread freshwater picocyanobacteria.</title>
        <authorList>
            <person name="Cabello-Yeves P.J."/>
            <person name="Picazo A."/>
            <person name="Camacho A."/>
            <person name="Callieri C."/>
            <person name="Rosselli R."/>
            <person name="Roda-Garcia J.J."/>
            <person name="Coutinho F.H."/>
            <person name="Rodriguez-Valera F."/>
        </authorList>
    </citation>
    <scope>NUCLEOTIDE SEQUENCE [LARGE SCALE GENOMIC DNA]</scope>
    <source>
        <strain evidence="2 3">Tous</strain>
    </source>
</reference>
<sequence length="308" mass="32735">MRRSIREAVVGFSLLAAIGSAVGLSFWLRGISLSRQNWSVKASFAEASGLAERSPVTYRGVLVGSVRRVTVTPEAVVAELEINHADLNLARPTRAEIGEASLLGGEAEVALISSGPPLPPGSANPRSKACNTTVAICNGSSIEGIQGPSLTSVTTLMHKMLVETDQMKLLSKVSTAASSFDRTAKDTSNFMKEGQSLAKELESTVKAAQPTITNLNSSSDHLRRIIAALDNPQTLKELKATVSNAEQLTAKWNSVGGDVTKLTDDPRFMDGIRSVAVGLGKFFDELYPAQTDVARDKAAREKAAQTKP</sequence>
<dbReference type="InterPro" id="IPR039342">
    <property type="entry name" value="TGD2-like"/>
</dbReference>
<dbReference type="AlphaFoldDB" id="A0A2P7MUZ7"/>